<keyword evidence="1" id="KW-1133">Transmembrane helix</keyword>
<keyword evidence="1" id="KW-0812">Transmembrane</keyword>
<sequence length="220" mass="23485">MSISRGLSPSPTATVVRTGQRASRRMIPLGIALTAISALVLFGGIAMTAGLGDGGPNPKGIGGIVIGLFMGFISVGSLIAAWSSRHSSVSIDDTGLWVSNGKAQNVIPWQSLAGVGLHWSKVGKRGGVKVYSIELCPNTPIDRDDPVLWPLVRDEEPLHPTLPRLRYRVPVPAGSRVALVTAIQQQVPQLWLGETEREVGYMGVPDRKGHRERTRGGSSR</sequence>
<dbReference type="RefSeq" id="WP_067275553.1">
    <property type="nucleotide sequence ID" value="NZ_LOHS01000066.1"/>
</dbReference>
<proteinExistence type="predicted"/>
<dbReference type="AlphaFoldDB" id="A0A177HW48"/>
<reference evidence="2 3" key="1">
    <citation type="submission" date="2015-12" db="EMBL/GenBank/DDBJ databases">
        <title>Genome sequence of Streptomyces sp. G25.</title>
        <authorList>
            <person name="Poehlein A."/>
            <person name="Roettig A."/>
            <person name="Hiessl S."/>
            <person name="Hauschild P."/>
            <person name="Schauer J."/>
            <person name="Madkour M.H."/>
            <person name="Al-Ansari A.M."/>
            <person name="Almakishah N.H."/>
            <person name="Steinbuechel A."/>
            <person name="Daniel R."/>
        </authorList>
    </citation>
    <scope>NUCLEOTIDE SEQUENCE [LARGE SCALE GENOMIC DNA]</scope>
    <source>
        <strain evidence="3">G25(2015)</strain>
    </source>
</reference>
<protein>
    <submittedName>
        <fullName evidence="2">Uncharacterized protein</fullName>
    </submittedName>
</protein>
<comment type="caution">
    <text evidence="2">The sequence shown here is derived from an EMBL/GenBank/DDBJ whole genome shotgun (WGS) entry which is preliminary data.</text>
</comment>
<feature type="transmembrane region" description="Helical" evidence="1">
    <location>
        <begin position="61"/>
        <end position="82"/>
    </location>
</feature>
<dbReference type="STRING" id="1716141.STSP_23050"/>
<feature type="transmembrane region" description="Helical" evidence="1">
    <location>
        <begin position="27"/>
        <end position="49"/>
    </location>
</feature>
<dbReference type="PATRIC" id="fig|1716141.3.peg.2425"/>
<organism evidence="2 3">
    <name type="scientific">Streptomyces jeddahensis</name>
    <dbReference type="NCBI Taxonomy" id="1716141"/>
    <lineage>
        <taxon>Bacteria</taxon>
        <taxon>Bacillati</taxon>
        <taxon>Actinomycetota</taxon>
        <taxon>Actinomycetes</taxon>
        <taxon>Kitasatosporales</taxon>
        <taxon>Streptomycetaceae</taxon>
        <taxon>Streptomyces</taxon>
    </lineage>
</organism>
<evidence type="ECO:0000256" key="1">
    <source>
        <dbReference type="SAM" id="Phobius"/>
    </source>
</evidence>
<gene>
    <name evidence="2" type="ORF">STSP_23050</name>
</gene>
<accession>A0A177HW48</accession>
<name>A0A177HW48_9ACTN</name>
<keyword evidence="3" id="KW-1185">Reference proteome</keyword>
<keyword evidence="1" id="KW-0472">Membrane</keyword>
<dbReference type="EMBL" id="LOHS01000066">
    <property type="protein sequence ID" value="OAH14358.1"/>
    <property type="molecule type" value="Genomic_DNA"/>
</dbReference>
<dbReference type="Proteomes" id="UP000077381">
    <property type="component" value="Unassembled WGS sequence"/>
</dbReference>
<dbReference type="OrthoDB" id="4108300at2"/>
<evidence type="ECO:0000313" key="2">
    <source>
        <dbReference type="EMBL" id="OAH14358.1"/>
    </source>
</evidence>
<evidence type="ECO:0000313" key="3">
    <source>
        <dbReference type="Proteomes" id="UP000077381"/>
    </source>
</evidence>